<feature type="compositionally biased region" description="Basic and acidic residues" evidence="5">
    <location>
        <begin position="425"/>
        <end position="435"/>
    </location>
</feature>
<dbReference type="PIRSF" id="PIRSF036881">
    <property type="entry name" value="PAT"/>
    <property type="match status" value="1"/>
</dbReference>
<dbReference type="GO" id="GO:0019915">
    <property type="term" value="P:lipid storage"/>
    <property type="evidence" value="ECO:0007669"/>
    <property type="project" value="TreeGrafter"/>
</dbReference>
<dbReference type="Gene3D" id="3.30.720.170">
    <property type="entry name" value="Perilipin, alpha-beta domain"/>
    <property type="match status" value="1"/>
</dbReference>
<protein>
    <recommendedName>
        <fullName evidence="4">Perilipin</fullName>
    </recommendedName>
</protein>
<evidence type="ECO:0000256" key="5">
    <source>
        <dbReference type="SAM" id="MobiDB-lite"/>
    </source>
</evidence>
<dbReference type="PANTHER" id="PTHR14024:SF51">
    <property type="entry name" value="PERILIPIN-RELATED"/>
    <property type="match status" value="1"/>
</dbReference>
<reference evidence="6" key="2">
    <citation type="submission" date="2025-09" db="UniProtKB">
        <authorList>
            <consortium name="Ensembl"/>
        </authorList>
    </citation>
    <scope>IDENTIFICATION</scope>
</reference>
<accession>A0A8D2J6K6</accession>
<evidence type="ECO:0000256" key="3">
    <source>
        <dbReference type="ARBA" id="ARBA00022677"/>
    </source>
</evidence>
<name>A0A8D2J6K6_VARKO</name>
<reference evidence="6" key="1">
    <citation type="submission" date="2025-08" db="UniProtKB">
        <authorList>
            <consortium name="Ensembl"/>
        </authorList>
    </citation>
    <scope>IDENTIFICATION</scope>
</reference>
<evidence type="ECO:0000256" key="1">
    <source>
        <dbReference type="ARBA" id="ARBA00004502"/>
    </source>
</evidence>
<comment type="similarity">
    <text evidence="2 4">Belongs to the perilipin family.</text>
</comment>
<evidence type="ECO:0000256" key="2">
    <source>
        <dbReference type="ARBA" id="ARBA00006311"/>
    </source>
</evidence>
<organism evidence="6 7">
    <name type="scientific">Varanus komodoensis</name>
    <name type="common">Komodo dragon</name>
    <dbReference type="NCBI Taxonomy" id="61221"/>
    <lineage>
        <taxon>Eukaryota</taxon>
        <taxon>Metazoa</taxon>
        <taxon>Chordata</taxon>
        <taxon>Craniata</taxon>
        <taxon>Vertebrata</taxon>
        <taxon>Euteleostomi</taxon>
        <taxon>Lepidosauria</taxon>
        <taxon>Squamata</taxon>
        <taxon>Bifurcata</taxon>
        <taxon>Unidentata</taxon>
        <taxon>Episquamata</taxon>
        <taxon>Toxicofera</taxon>
        <taxon>Anguimorpha</taxon>
        <taxon>Paleoanguimorpha</taxon>
        <taxon>Varanoidea</taxon>
        <taxon>Varanidae</taxon>
        <taxon>Varanus</taxon>
    </lineage>
</organism>
<dbReference type="InterPro" id="IPR004279">
    <property type="entry name" value="Perilipin"/>
</dbReference>
<feature type="region of interest" description="Disordered" evidence="5">
    <location>
        <begin position="415"/>
        <end position="435"/>
    </location>
</feature>
<dbReference type="GO" id="GO:0005829">
    <property type="term" value="C:cytosol"/>
    <property type="evidence" value="ECO:0007669"/>
    <property type="project" value="TreeGrafter"/>
</dbReference>
<dbReference type="OMA" id="MWKEWYK"/>
<evidence type="ECO:0000313" key="6">
    <source>
        <dbReference type="Ensembl" id="ENSVKKP00000004395.1"/>
    </source>
</evidence>
<dbReference type="PANTHER" id="PTHR14024">
    <property type="entry name" value="PERILIPIN"/>
    <property type="match status" value="1"/>
</dbReference>
<comment type="subcellular location">
    <subcellularLocation>
        <location evidence="1">Lipid droplet</location>
    </subcellularLocation>
</comment>
<dbReference type="Proteomes" id="UP000694545">
    <property type="component" value="Unplaced"/>
</dbReference>
<keyword evidence="3" id="KW-0551">Lipid droplet</keyword>
<evidence type="ECO:0000256" key="4">
    <source>
        <dbReference type="PIRNR" id="PIRNR036881"/>
    </source>
</evidence>
<dbReference type="GO" id="GO:0010890">
    <property type="term" value="P:positive regulation of triglyceride storage"/>
    <property type="evidence" value="ECO:0007669"/>
    <property type="project" value="TreeGrafter"/>
</dbReference>
<dbReference type="AlphaFoldDB" id="A0A8D2J6K6"/>
<evidence type="ECO:0000313" key="7">
    <source>
        <dbReference type="Proteomes" id="UP000694545"/>
    </source>
</evidence>
<dbReference type="SUPFAM" id="SSF109775">
    <property type="entry name" value="Mannose-6-phosphate receptor binding protein 1 (Tip47), C-terminal domain"/>
    <property type="match status" value="1"/>
</dbReference>
<dbReference type="Pfam" id="PF03036">
    <property type="entry name" value="Perilipin"/>
    <property type="match status" value="1"/>
</dbReference>
<sequence>ILLTMSSTEEETQVTSPKDTEQENWCVIKKVAELPLVSSTYEMVSSTYTSAKESHPAIQAVCDMAEVGVKSIATSAVSGAQPLLDKFEPQIAAANNIACKSLDKLQETVEKVVSDAKGLVSESLGPVYTKVTEAKDAMSSMVDVAKEAAQGSLEMARTTVMSGVNTMMETSMGQMVAEGVDHMLEKSDELIENYLPITDTELANVGTSLKCGPAVVAPLQVQQEEQSYYVRLGSLSAKLRSRAYQHSLEKLRTVKLAAEDILFHLEQTMFLMKYLKGRLDSKVHNGQEMLLRMWKQWYRGPAGQNQTGELTRTEMESQALNVSQNVAQQMQAVCKNLLSNMQGLPDALKEKVQIAHDDMKELQVALSSTKSIQDLPGGVLNQSPEKIDKAQEAVHEVMEYVTKNTPLNWVVGPFAPAGSPAAELPKPEEEAKVDA</sequence>
<keyword evidence="7" id="KW-1185">Reference proteome</keyword>
<dbReference type="GO" id="GO:0005811">
    <property type="term" value="C:lipid droplet"/>
    <property type="evidence" value="ECO:0007669"/>
    <property type="project" value="UniProtKB-SubCell"/>
</dbReference>
<proteinExistence type="inferred from homology"/>
<dbReference type="Gene3D" id="1.20.120.340">
    <property type="entry name" value="Flagellar protein FliS"/>
    <property type="match status" value="1"/>
</dbReference>
<dbReference type="Ensembl" id="ENSVKKT00000004521.1">
    <property type="protein sequence ID" value="ENSVKKP00000004395.1"/>
    <property type="gene ID" value="ENSVKKG00000003291.1"/>
</dbReference>